<reference evidence="19 20" key="1">
    <citation type="submission" date="2017-01" db="EMBL/GenBank/DDBJ databases">
        <authorList>
            <person name="Mah S.A."/>
            <person name="Swanson W.J."/>
            <person name="Moy G.W."/>
            <person name="Vacquier V.D."/>
        </authorList>
    </citation>
    <scope>NUCLEOTIDE SEQUENCE [LARGE SCALE GENOMIC DNA]</scope>
    <source>
        <strain evidence="19 20">GSMNP</strain>
    </source>
</reference>
<dbReference type="Proteomes" id="UP000187283">
    <property type="component" value="Unassembled WGS sequence"/>
</dbReference>
<organism evidence="19 20">
    <name type="scientific">Smittium culicis</name>
    <dbReference type="NCBI Taxonomy" id="133412"/>
    <lineage>
        <taxon>Eukaryota</taxon>
        <taxon>Fungi</taxon>
        <taxon>Fungi incertae sedis</taxon>
        <taxon>Zoopagomycota</taxon>
        <taxon>Kickxellomycotina</taxon>
        <taxon>Harpellomycetes</taxon>
        <taxon>Harpellales</taxon>
        <taxon>Legeriomycetaceae</taxon>
        <taxon>Smittium</taxon>
    </lineage>
</organism>
<dbReference type="PANTHER" id="PTHR10909:SF250">
    <property type="entry name" value="PEROXISOMAL ACYL-COENZYME A OXIDASE 1"/>
    <property type="match status" value="1"/>
</dbReference>
<evidence type="ECO:0000259" key="15">
    <source>
        <dbReference type="Pfam" id="PF01756"/>
    </source>
</evidence>
<dbReference type="Pfam" id="PF22924">
    <property type="entry name" value="ACOX_C_alpha1"/>
    <property type="match status" value="1"/>
</dbReference>
<dbReference type="Gene3D" id="1.10.540.10">
    <property type="entry name" value="Acyl-CoA dehydrogenase/oxidase, N-terminal domain"/>
    <property type="match status" value="1"/>
</dbReference>
<feature type="domain" description="Acyl-coenzyme A oxidase N-terminal" evidence="17">
    <location>
        <begin position="35"/>
        <end position="143"/>
    </location>
</feature>
<dbReference type="GO" id="GO:0003997">
    <property type="term" value="F:acyl-CoA oxidase activity"/>
    <property type="evidence" value="ECO:0007669"/>
    <property type="project" value="UniProtKB-EC"/>
</dbReference>
<dbReference type="PANTHER" id="PTHR10909">
    <property type="entry name" value="ELECTRON TRANSPORT OXIDOREDUCTASE"/>
    <property type="match status" value="1"/>
</dbReference>
<dbReference type="PIRSF" id="PIRSF000168">
    <property type="entry name" value="Acyl-CoA_oxidase"/>
    <property type="match status" value="1"/>
</dbReference>
<dbReference type="InterPro" id="IPR046373">
    <property type="entry name" value="Acyl-CoA_Oxase/DH_mid-dom_sf"/>
</dbReference>
<dbReference type="GO" id="GO:0033540">
    <property type="term" value="P:fatty acid beta-oxidation using acyl-CoA oxidase"/>
    <property type="evidence" value="ECO:0007669"/>
    <property type="project" value="UniProtKB-UniPathway"/>
</dbReference>
<dbReference type="InterPro" id="IPR055060">
    <property type="entry name" value="ACOX_C_alpha1"/>
</dbReference>
<dbReference type="InterPro" id="IPR036250">
    <property type="entry name" value="AcylCo_DH-like_C"/>
</dbReference>
<dbReference type="FunFam" id="1.20.140.10:FF:000015">
    <property type="entry name" value="Acyl-coenzyme A oxidase"/>
    <property type="match status" value="1"/>
</dbReference>
<dbReference type="InterPro" id="IPR037069">
    <property type="entry name" value="AcylCoA_DH/ox_N_sf"/>
</dbReference>
<evidence type="ECO:0000259" key="18">
    <source>
        <dbReference type="Pfam" id="PF22924"/>
    </source>
</evidence>
<evidence type="ECO:0000259" key="17">
    <source>
        <dbReference type="Pfam" id="PF14749"/>
    </source>
</evidence>
<protein>
    <recommendedName>
        <fullName evidence="12">Acyl-coenzyme A oxidase</fullName>
    </recommendedName>
</protein>
<evidence type="ECO:0000313" key="19">
    <source>
        <dbReference type="EMBL" id="OMJ18173.1"/>
    </source>
</evidence>
<dbReference type="UniPathway" id="UPA00661"/>
<dbReference type="InterPro" id="IPR006091">
    <property type="entry name" value="Acyl-CoA_Oxase/DH_mid-dom"/>
</dbReference>
<dbReference type="Gene3D" id="2.40.110.10">
    <property type="entry name" value="Butyryl-CoA Dehydrogenase, subunit A, domain 2"/>
    <property type="match status" value="1"/>
</dbReference>
<feature type="binding site" evidence="14">
    <location>
        <position position="188"/>
    </location>
    <ligand>
        <name>FAD</name>
        <dbReference type="ChEBI" id="CHEBI:57692"/>
    </ligand>
</feature>
<dbReference type="EMBL" id="LSSN01001821">
    <property type="protein sequence ID" value="OMJ18173.1"/>
    <property type="molecule type" value="Genomic_DNA"/>
</dbReference>
<dbReference type="GO" id="GO:0071949">
    <property type="term" value="F:FAD binding"/>
    <property type="evidence" value="ECO:0007669"/>
    <property type="project" value="InterPro"/>
</dbReference>
<keyword evidence="6 12" id="KW-0285">Flavoprotein</keyword>
<dbReference type="Gene3D" id="1.20.140.10">
    <property type="entry name" value="Butyryl-CoA Dehydrogenase, subunit A, domain 3"/>
    <property type="match status" value="2"/>
</dbReference>
<comment type="pathway">
    <text evidence="4">Lipid metabolism; peroxisomal fatty acid beta-oxidation.</text>
</comment>
<evidence type="ECO:0000256" key="7">
    <source>
        <dbReference type="ARBA" id="ARBA00022827"/>
    </source>
</evidence>
<evidence type="ECO:0000313" key="20">
    <source>
        <dbReference type="Proteomes" id="UP000187283"/>
    </source>
</evidence>
<dbReference type="SUPFAM" id="SSF56645">
    <property type="entry name" value="Acyl-CoA dehydrogenase NM domain-like"/>
    <property type="match status" value="1"/>
</dbReference>
<dbReference type="InterPro" id="IPR009100">
    <property type="entry name" value="AcylCoA_DH/oxidase_NM_dom_sf"/>
</dbReference>
<evidence type="ECO:0000256" key="2">
    <source>
        <dbReference type="ARBA" id="ARBA00001974"/>
    </source>
</evidence>
<keyword evidence="10" id="KW-0443">Lipid metabolism</keyword>
<dbReference type="AlphaFoldDB" id="A0A1R1XU41"/>
<evidence type="ECO:0000256" key="14">
    <source>
        <dbReference type="PIRSR" id="PIRSR000168-2"/>
    </source>
</evidence>
<evidence type="ECO:0000256" key="5">
    <source>
        <dbReference type="ARBA" id="ARBA00006288"/>
    </source>
</evidence>
<evidence type="ECO:0000256" key="1">
    <source>
        <dbReference type="ARBA" id="ARBA00001201"/>
    </source>
</evidence>
<keyword evidence="11" id="KW-0576">Peroxisome</keyword>
<keyword evidence="9" id="KW-0560">Oxidoreductase</keyword>
<evidence type="ECO:0000256" key="11">
    <source>
        <dbReference type="ARBA" id="ARBA00023140"/>
    </source>
</evidence>
<proteinExistence type="inferred from homology"/>
<dbReference type="GO" id="GO:0005504">
    <property type="term" value="F:fatty acid binding"/>
    <property type="evidence" value="ECO:0007669"/>
    <property type="project" value="TreeGrafter"/>
</dbReference>
<sequence length="684" mass="77193">MNGTHKNEDKIKHTSVTLEEERSNSRFSLVDMDIFINGKNKVNLRERSLAVIRGRPEIFDTSSFYYKGRVSKIDHCLSVEKYLITLLRNKTIDAAEMSTILSILDTPSPFDLTRGAFIPTLIQQCNEEQKKAFLKPALEYKIIGCYAQTELGHGSNVRGLETTATYLEETDEIEIISPTLTSTKWWIGSLGISATHACVMAQLYVKGKHIGLFPIIVPIRSQINHELLPGVIAGDIGPKMGYNTVDNGFLSLNKVKVPRFNLLQRFISLNRNGVITRPKNIDNRATYSTMVYIRANIASGLGSQLAKGITIAVRYTSVRRQFGDQNKQETQVLDYPIVQYRVIPILAKTYAMLGMSHEFFAQYENTVQKINQGDFSMLKEMHAVSCGLKRWSSETAVYGVDTCRHVCGGHGFSMFSGLNEFFSNIYPNIIWEGDNYVLAKQISSYLVKSAFSIKNGQKIVSNDTTRMLAKFIDPENAVNESIRYSWHGMPARTVSASKEILLDVLGYRFVSMTNVLYEKIYGDKMSWEDASIFSQCVATAHSEYIVCLYFSRHLGKLAPESNLLEVLNSLFSVTALSFLLRDTAELYRFFEERASIDRNMIVGFESEYISLIRSVRLQAVPLVDALGVPDEKLNSSLGRYDGYVYEDYVKRAMDDPINSSGSGEVTRKKFYDEYIQPVLNGGKL</sequence>
<evidence type="ECO:0000256" key="13">
    <source>
        <dbReference type="PIRSR" id="PIRSR000168-1"/>
    </source>
</evidence>
<dbReference type="Pfam" id="PF01756">
    <property type="entry name" value="ACOX"/>
    <property type="match status" value="1"/>
</dbReference>
<feature type="domain" description="Acyl-CoA oxidase C-alpha1" evidence="18">
    <location>
        <begin position="287"/>
        <end position="447"/>
    </location>
</feature>
<keyword evidence="20" id="KW-1185">Reference proteome</keyword>
<name>A0A1R1XU41_9FUNG</name>
<evidence type="ECO:0000259" key="16">
    <source>
        <dbReference type="Pfam" id="PF02770"/>
    </source>
</evidence>
<dbReference type="OrthoDB" id="538336at2759"/>
<dbReference type="GO" id="GO:0005777">
    <property type="term" value="C:peroxisome"/>
    <property type="evidence" value="ECO:0007669"/>
    <property type="project" value="UniProtKB-SubCell"/>
</dbReference>
<evidence type="ECO:0000256" key="6">
    <source>
        <dbReference type="ARBA" id="ARBA00022630"/>
    </source>
</evidence>
<evidence type="ECO:0000256" key="9">
    <source>
        <dbReference type="ARBA" id="ARBA00023002"/>
    </source>
</evidence>
<feature type="domain" description="Acyl-CoA oxidase C-terminal" evidence="15">
    <location>
        <begin position="501"/>
        <end position="680"/>
    </location>
</feature>
<dbReference type="InterPro" id="IPR002655">
    <property type="entry name" value="Acyl-CoA_oxidase_C"/>
</dbReference>
<comment type="catalytic activity">
    <reaction evidence="1">
        <text>a 2,3-saturated acyl-CoA + O2 = a (2E)-enoyl-CoA + H2O2</text>
        <dbReference type="Rhea" id="RHEA:38959"/>
        <dbReference type="ChEBI" id="CHEBI:15379"/>
        <dbReference type="ChEBI" id="CHEBI:16240"/>
        <dbReference type="ChEBI" id="CHEBI:58856"/>
        <dbReference type="ChEBI" id="CHEBI:65111"/>
        <dbReference type="EC" id="1.3.3.6"/>
    </reaction>
</comment>
<evidence type="ECO:0000256" key="8">
    <source>
        <dbReference type="ARBA" id="ARBA00022832"/>
    </source>
</evidence>
<keyword evidence="8" id="KW-0276">Fatty acid metabolism</keyword>
<dbReference type="Pfam" id="PF14749">
    <property type="entry name" value="Acyl-CoA_ox_N"/>
    <property type="match status" value="1"/>
</dbReference>
<evidence type="ECO:0000256" key="4">
    <source>
        <dbReference type="ARBA" id="ARBA00004846"/>
    </source>
</evidence>
<accession>A0A1R1XU41</accession>
<comment type="subcellular location">
    <subcellularLocation>
        <location evidence="3">Peroxisome</location>
    </subcellularLocation>
</comment>
<dbReference type="STRING" id="133412.A0A1R1XU41"/>
<dbReference type="InterPro" id="IPR029320">
    <property type="entry name" value="Acyl-CoA_ox_N"/>
</dbReference>
<evidence type="ECO:0000256" key="10">
    <source>
        <dbReference type="ARBA" id="ARBA00023098"/>
    </source>
</evidence>
<evidence type="ECO:0000256" key="3">
    <source>
        <dbReference type="ARBA" id="ARBA00004275"/>
    </source>
</evidence>
<dbReference type="FunFam" id="2.40.110.10:FF:000003">
    <property type="entry name" value="Acyl-coenzyme A oxidase"/>
    <property type="match status" value="1"/>
</dbReference>
<dbReference type="SUPFAM" id="SSF47203">
    <property type="entry name" value="Acyl-CoA dehydrogenase C-terminal domain-like"/>
    <property type="match status" value="2"/>
</dbReference>
<comment type="caution">
    <text evidence="19">The sequence shown here is derived from an EMBL/GenBank/DDBJ whole genome shotgun (WGS) entry which is preliminary data.</text>
</comment>
<keyword evidence="7 12" id="KW-0274">FAD</keyword>
<gene>
    <name evidence="19" type="ORF">AYI70_g5517</name>
</gene>
<comment type="similarity">
    <text evidence="5 12">Belongs to the acyl-CoA oxidase family.</text>
</comment>
<comment type="cofactor">
    <cofactor evidence="2">
        <name>FAD</name>
        <dbReference type="ChEBI" id="CHEBI:57692"/>
    </cofactor>
</comment>
<feature type="active site" description="Proton acceptor" evidence="13">
    <location>
        <position position="432"/>
    </location>
</feature>
<evidence type="ECO:0000256" key="12">
    <source>
        <dbReference type="PIRNR" id="PIRNR000168"/>
    </source>
</evidence>
<dbReference type="GO" id="GO:0055088">
    <property type="term" value="P:lipid homeostasis"/>
    <property type="evidence" value="ECO:0007669"/>
    <property type="project" value="TreeGrafter"/>
</dbReference>
<feature type="domain" description="Acyl-CoA oxidase/dehydrogenase middle" evidence="16">
    <location>
        <begin position="145"/>
        <end position="255"/>
    </location>
</feature>
<dbReference type="InterPro" id="IPR012258">
    <property type="entry name" value="Acyl-CoA_oxidase"/>
</dbReference>
<feature type="binding site" evidence="14">
    <location>
        <position position="149"/>
    </location>
    <ligand>
        <name>FAD</name>
        <dbReference type="ChEBI" id="CHEBI:57692"/>
    </ligand>
</feature>
<dbReference type="Pfam" id="PF02770">
    <property type="entry name" value="Acyl-CoA_dh_M"/>
    <property type="match status" value="1"/>
</dbReference>